<organism evidence="5 6">
    <name type="scientific">Zingiber officinale</name>
    <name type="common">Ginger</name>
    <name type="synonym">Amomum zingiber</name>
    <dbReference type="NCBI Taxonomy" id="94328"/>
    <lineage>
        <taxon>Eukaryota</taxon>
        <taxon>Viridiplantae</taxon>
        <taxon>Streptophyta</taxon>
        <taxon>Embryophyta</taxon>
        <taxon>Tracheophyta</taxon>
        <taxon>Spermatophyta</taxon>
        <taxon>Magnoliopsida</taxon>
        <taxon>Liliopsida</taxon>
        <taxon>Zingiberales</taxon>
        <taxon>Zingiberaceae</taxon>
        <taxon>Zingiber</taxon>
    </lineage>
</organism>
<dbReference type="Gene3D" id="1.20.1280.50">
    <property type="match status" value="1"/>
</dbReference>
<dbReference type="AlphaFoldDB" id="A0A8J5GMW9"/>
<evidence type="ECO:0000259" key="4">
    <source>
        <dbReference type="Pfam" id="PF25372"/>
    </source>
</evidence>
<feature type="region of interest" description="Disordered" evidence="1">
    <location>
        <begin position="1"/>
        <end position="21"/>
    </location>
</feature>
<dbReference type="FunFam" id="3.80.10.10:FF:000449">
    <property type="entry name" value="F-box protein SKIP2"/>
    <property type="match status" value="1"/>
</dbReference>
<dbReference type="PANTHER" id="PTHR13318">
    <property type="entry name" value="PARTNER OF PAIRED, ISOFORM B-RELATED"/>
    <property type="match status" value="1"/>
</dbReference>
<dbReference type="SUPFAM" id="SSF52047">
    <property type="entry name" value="RNI-like"/>
    <property type="match status" value="1"/>
</dbReference>
<dbReference type="InterPro" id="IPR036047">
    <property type="entry name" value="F-box-like_dom_sf"/>
</dbReference>
<evidence type="ECO:0008006" key="7">
    <source>
        <dbReference type="Google" id="ProtNLM"/>
    </source>
</evidence>
<name>A0A8J5GMW9_ZINOF</name>
<dbReference type="InterPro" id="IPR057207">
    <property type="entry name" value="FBXL15_LRR"/>
</dbReference>
<dbReference type="InterPro" id="IPR032675">
    <property type="entry name" value="LRR_dom_sf"/>
</dbReference>
<gene>
    <name evidence="5" type="ORF">ZIOFF_029555</name>
</gene>
<comment type="caution">
    <text evidence="5">The sequence shown here is derived from an EMBL/GenBank/DDBJ whole genome shotgun (WGS) entry which is preliminary data.</text>
</comment>
<dbReference type="Pfam" id="PF25372">
    <property type="entry name" value="DUF7885"/>
    <property type="match status" value="1"/>
</dbReference>
<dbReference type="EMBL" id="JACMSC010000008">
    <property type="protein sequence ID" value="KAG6511487.1"/>
    <property type="molecule type" value="Genomic_DNA"/>
</dbReference>
<protein>
    <recommendedName>
        <fullName evidence="7">F-box domain-containing protein</fullName>
    </recommendedName>
</protein>
<dbReference type="SUPFAM" id="SSF81383">
    <property type="entry name" value="F-box domain"/>
    <property type="match status" value="1"/>
</dbReference>
<evidence type="ECO:0000313" key="6">
    <source>
        <dbReference type="Proteomes" id="UP000734854"/>
    </source>
</evidence>
<accession>A0A8J5GMW9</accession>
<dbReference type="CDD" id="cd22159">
    <property type="entry name" value="F-box_AtTIR1-like"/>
    <property type="match status" value="1"/>
</dbReference>
<dbReference type="GO" id="GO:0031146">
    <property type="term" value="P:SCF-dependent proteasomal ubiquitin-dependent protein catabolic process"/>
    <property type="evidence" value="ECO:0007669"/>
    <property type="project" value="TreeGrafter"/>
</dbReference>
<dbReference type="PANTHER" id="PTHR13318:SF92">
    <property type="entry name" value="F-BOX_LRR-REPEAT PROTEIN 8-RELATED"/>
    <property type="match status" value="1"/>
</dbReference>
<dbReference type="Gene3D" id="3.80.10.10">
    <property type="entry name" value="Ribonuclease Inhibitor"/>
    <property type="match status" value="1"/>
</dbReference>
<dbReference type="InterPro" id="IPR001810">
    <property type="entry name" value="F-box_dom"/>
</dbReference>
<dbReference type="InterPro" id="IPR055411">
    <property type="entry name" value="LRR_FXL15/At3g58940/PEG3-like"/>
</dbReference>
<feature type="domain" description="F-box/LRR-repeat protein 15-like leucin rich repeat" evidence="4">
    <location>
        <begin position="285"/>
        <end position="456"/>
    </location>
</feature>
<dbReference type="Pfam" id="PF12937">
    <property type="entry name" value="F-box-like"/>
    <property type="match status" value="1"/>
</dbReference>
<evidence type="ECO:0000313" key="5">
    <source>
        <dbReference type="EMBL" id="KAG6511487.1"/>
    </source>
</evidence>
<dbReference type="Pfam" id="PF24758">
    <property type="entry name" value="LRR_At5g56370"/>
    <property type="match status" value="1"/>
</dbReference>
<evidence type="ECO:0000259" key="3">
    <source>
        <dbReference type="Pfam" id="PF24758"/>
    </source>
</evidence>
<proteinExistence type="predicted"/>
<feature type="domain" description="F-box/LRR-repeat protein 15/At3g58940/PEG3-like LRR" evidence="3">
    <location>
        <begin position="142"/>
        <end position="215"/>
    </location>
</feature>
<sequence>MGQSASTTSSKPPSSSSSFRRSKFPCFSSFAGSVPATPYPAAITEGESSVPSRDHTADLPDDCLAFVFHFLNSADRKKCSLVCRRWLAVEGQSRHRISLDARAALLVAAPSIFARFDAVTKIALKCDRHSESIGDEALVLIAARCRSLTRLKLRACRAVTDGGMASVAEHCPGLRKLSVGFCTFGYTGVDAVVQRCPMLEELSIKRLRGLPDASCMVESIIGAASLQSICLKELYNGQCFASLIAGSSNLKILKLIRCSGDWDRLLENIADKVSGIVEIHLEKLQVSDRGLVALSSCADLEILHLVKTPECTDAGLAAVAEFCPLLRKIHIDGWKTNRIGDEGLIVVARQCPNLQELVLIGVNPTARSMGLIASDCPKLERLALCSSETFGDPEIICIASKCMALRKLCIKGCPVSDQGMEALAEGCPKLVKVKVKKCHGVTSRCADWLMQCRDGMLAVNLDVTGSAEHQESIGENGVLENNEHLIGHVGAVCLLPSRSYSRSLPWKSRISYFARRNFISSAIRRWSP</sequence>
<reference evidence="5 6" key="1">
    <citation type="submission" date="2020-08" db="EMBL/GenBank/DDBJ databases">
        <title>Plant Genome Project.</title>
        <authorList>
            <person name="Zhang R.-G."/>
        </authorList>
    </citation>
    <scope>NUCLEOTIDE SEQUENCE [LARGE SCALE GENOMIC DNA]</scope>
    <source>
        <tissue evidence="5">Rhizome</tissue>
    </source>
</reference>
<dbReference type="GO" id="GO:0019005">
    <property type="term" value="C:SCF ubiquitin ligase complex"/>
    <property type="evidence" value="ECO:0007669"/>
    <property type="project" value="TreeGrafter"/>
</dbReference>
<dbReference type="Proteomes" id="UP000734854">
    <property type="component" value="Unassembled WGS sequence"/>
</dbReference>
<keyword evidence="6" id="KW-1185">Reference proteome</keyword>
<dbReference type="InterPro" id="IPR006553">
    <property type="entry name" value="Leu-rich_rpt_Cys-con_subtyp"/>
</dbReference>
<dbReference type="SMART" id="SM00367">
    <property type="entry name" value="LRR_CC"/>
    <property type="match status" value="7"/>
</dbReference>
<evidence type="ECO:0000256" key="1">
    <source>
        <dbReference type="SAM" id="MobiDB-lite"/>
    </source>
</evidence>
<dbReference type="FunFam" id="1.20.1280.50:FF:000005">
    <property type="entry name" value="F-box/LRR-repeat protein 3 isoform X1"/>
    <property type="match status" value="1"/>
</dbReference>
<evidence type="ECO:0000259" key="2">
    <source>
        <dbReference type="Pfam" id="PF12937"/>
    </source>
</evidence>
<feature type="domain" description="F-box" evidence="2">
    <location>
        <begin position="57"/>
        <end position="87"/>
    </location>
</feature>
<dbReference type="GO" id="GO:0005737">
    <property type="term" value="C:cytoplasm"/>
    <property type="evidence" value="ECO:0007669"/>
    <property type="project" value="UniProtKB-ARBA"/>
</dbReference>